<protein>
    <submittedName>
        <fullName evidence="1">Uncharacterized protein</fullName>
    </submittedName>
</protein>
<sequence length="78" mass="8685">MGGCAVTEDDLLHDEISALYRKVTDGIAEMEIALDAADEFIQTPFDPVTVEPNEPAPPRTLSDLEEDDVYQFKRFGPK</sequence>
<reference evidence="1 2" key="1">
    <citation type="submission" date="2016-01" db="EMBL/GenBank/DDBJ databases">
        <title>Mycobacterium immunogenum strain CD11_6 genome sequencing and assembly.</title>
        <authorList>
            <person name="Kaur G."/>
            <person name="Nair G.R."/>
            <person name="Mayilraj S."/>
        </authorList>
    </citation>
    <scope>NUCLEOTIDE SEQUENCE [LARGE SCALE GENOMIC DNA]</scope>
    <source>
        <strain evidence="1 2">CD11-6</strain>
    </source>
</reference>
<organism evidence="1 2">
    <name type="scientific">Mycobacteroides immunogenum</name>
    <dbReference type="NCBI Taxonomy" id="83262"/>
    <lineage>
        <taxon>Bacteria</taxon>
        <taxon>Bacillati</taxon>
        <taxon>Actinomycetota</taxon>
        <taxon>Actinomycetes</taxon>
        <taxon>Mycobacteriales</taxon>
        <taxon>Mycobacteriaceae</taxon>
        <taxon>Mycobacteroides</taxon>
    </lineage>
</organism>
<accession>A0A179VBE0</accession>
<dbReference type="AlphaFoldDB" id="A0A179VBE0"/>
<evidence type="ECO:0000313" key="1">
    <source>
        <dbReference type="EMBL" id="OAT69190.1"/>
    </source>
</evidence>
<evidence type="ECO:0000313" key="2">
    <source>
        <dbReference type="Proteomes" id="UP000186919"/>
    </source>
</evidence>
<dbReference type="EMBL" id="LQYE01000008">
    <property type="protein sequence ID" value="OAT69190.1"/>
    <property type="molecule type" value="Genomic_DNA"/>
</dbReference>
<proteinExistence type="predicted"/>
<comment type="caution">
    <text evidence="1">The sequence shown here is derived from an EMBL/GenBank/DDBJ whole genome shotgun (WGS) entry which is preliminary data.</text>
</comment>
<dbReference type="Proteomes" id="UP000186919">
    <property type="component" value="Unassembled WGS sequence"/>
</dbReference>
<name>A0A179VBE0_9MYCO</name>
<gene>
    <name evidence="1" type="ORF">AWB85_22105</name>
</gene>